<evidence type="ECO:0000313" key="1">
    <source>
        <dbReference type="EMBL" id="MTH75741.1"/>
    </source>
</evidence>
<gene>
    <name evidence="1" type="ORF">GLX26_01275</name>
</gene>
<comment type="caution">
    <text evidence="1">The sequence shown here is derived from an EMBL/GenBank/DDBJ whole genome shotgun (WGS) entry which is preliminary data.</text>
</comment>
<accession>A0A6A8Q098</accession>
<proteinExistence type="predicted"/>
<reference evidence="1" key="1">
    <citation type="submission" date="2019-11" db="EMBL/GenBank/DDBJ databases">
        <title>Draft genome sequence of Mycoplasma hominis strain MH-1.</title>
        <authorList>
            <person name="Ruan Z."/>
            <person name="Zhang J."/>
            <person name="Xie X."/>
        </authorList>
    </citation>
    <scope>NUCLEOTIDE SEQUENCE</scope>
    <source>
        <strain evidence="1">MH-1</strain>
    </source>
</reference>
<name>A0A6A8Q098_METHO</name>
<organism evidence="1">
    <name type="scientific">Metamycoplasma hominis</name>
    <name type="common">Mycoplasma hominis</name>
    <dbReference type="NCBI Taxonomy" id="2098"/>
    <lineage>
        <taxon>Bacteria</taxon>
        <taxon>Bacillati</taxon>
        <taxon>Mycoplasmatota</taxon>
        <taxon>Mycoplasmoidales</taxon>
        <taxon>Metamycoplasmataceae</taxon>
        <taxon>Metamycoplasma</taxon>
    </lineage>
</organism>
<dbReference type="RefSeq" id="WP_160331712.1">
    <property type="nucleotide sequence ID" value="NZ_WMLC01000013.1"/>
</dbReference>
<protein>
    <recommendedName>
        <fullName evidence="2">Restriction endonuclease</fullName>
    </recommendedName>
</protein>
<sequence>MKKQGFNKFGGTEFRVAEPINEYFSILSWVNYERISIENNLSNNLQKNFNVNWDEEFKKYVKNQKIYNYSNDKKIKSRFNFVISHLKKWGFLKNSKNLVFNFEPKKFFDTDSPVEELFFKKMYLYWEEFREMVNFIISCNESSISIEKLNWAFAVFDYKEDKFEDLYAKNKQQILEEIADVSNITNIKSLFKKKINEYKILEKIFNLLRIKEPLSYSDYLELKPKEFKYIKRLLNIPPKERNVNYLDKINFYIFNHLQEDFLLDLKKISIEFNIEKEYMDMFNRWMCKLGLYNSNSKTILKSELNNFFNLENLKYLNEANFYSLPIFKVDNIEKNIKFPFKYEEVIDILNQIQSEKFEFKEAPSEKYIALKHVPNFALAEYFVNLFFTYSLNINPQNFKSICHTKLTKNLYPIFSAPGHSADFDYYDSKNNIQYIVETTILKTEKEVVDGENYSISKHAQNLVNANQNIKEINLYFVNFLKFNEEQKKELESVFLSTYKSMLEKNNVGKNIYIKKFSELINLNL</sequence>
<dbReference type="AlphaFoldDB" id="A0A6A8Q098"/>
<dbReference type="EMBL" id="WMLC01000013">
    <property type="protein sequence ID" value="MTH75741.1"/>
    <property type="molecule type" value="Genomic_DNA"/>
</dbReference>
<evidence type="ECO:0008006" key="2">
    <source>
        <dbReference type="Google" id="ProtNLM"/>
    </source>
</evidence>